<evidence type="ECO:0000313" key="3">
    <source>
        <dbReference type="EMBL" id="MBB5701317.1"/>
    </source>
</evidence>
<dbReference type="Proteomes" id="UP000555546">
    <property type="component" value="Unassembled WGS sequence"/>
</dbReference>
<keyword evidence="2" id="KW-0472">Membrane</keyword>
<accession>A0A7W9AVQ0</accession>
<comment type="caution">
    <text evidence="3">The sequence shown here is derived from an EMBL/GenBank/DDBJ whole genome shotgun (WGS) entry which is preliminary data.</text>
</comment>
<dbReference type="AlphaFoldDB" id="A0A7W9AVQ0"/>
<name>A0A7W9AVQ0_9HYPH</name>
<evidence type="ECO:0000256" key="1">
    <source>
        <dbReference type="SAM" id="MobiDB-lite"/>
    </source>
</evidence>
<feature type="region of interest" description="Disordered" evidence="1">
    <location>
        <begin position="185"/>
        <end position="220"/>
    </location>
</feature>
<reference evidence="3 4" key="1">
    <citation type="submission" date="2020-08" db="EMBL/GenBank/DDBJ databases">
        <title>Genomic Encyclopedia of Type Strains, Phase IV (KMG-IV): sequencing the most valuable type-strain genomes for metagenomic binning, comparative biology and taxonomic classification.</title>
        <authorList>
            <person name="Goeker M."/>
        </authorList>
    </citation>
    <scope>NUCLEOTIDE SEQUENCE [LARGE SCALE GENOMIC DNA]</scope>
    <source>
        <strain evidence="3 4">DSM 26944</strain>
    </source>
</reference>
<gene>
    <name evidence="3" type="ORF">FHS76_001168</name>
</gene>
<evidence type="ECO:0000256" key="2">
    <source>
        <dbReference type="SAM" id="Phobius"/>
    </source>
</evidence>
<feature type="region of interest" description="Disordered" evidence="1">
    <location>
        <begin position="51"/>
        <end position="87"/>
    </location>
</feature>
<keyword evidence="4" id="KW-1185">Reference proteome</keyword>
<sequence length="220" mass="23617">MPLLIVQLAVLIAIAFVVGCLLGRFVRRKRPATSDNERTIIAAALATPPIDEKPEKLEPPKTVGAATAVAKPETPVETDKAEAPKKVPDAEVVGGELPLQKGEAKPAAETGQPQFLEAPRQGKADDLTVIHGIGRAVEAILNGLGVFHYDQISGWSDDESRWIEQAIGFPGRIGRENWRGQAARFVSASAKGRTRKAEKPKKAPAKAGTRRTRKTPKTPS</sequence>
<dbReference type="EMBL" id="JACIJG010000004">
    <property type="protein sequence ID" value="MBB5701317.1"/>
    <property type="molecule type" value="Genomic_DNA"/>
</dbReference>
<feature type="compositionally biased region" description="Basic and acidic residues" evidence="1">
    <location>
        <begin position="77"/>
        <end position="87"/>
    </location>
</feature>
<evidence type="ECO:0000313" key="4">
    <source>
        <dbReference type="Proteomes" id="UP000555546"/>
    </source>
</evidence>
<feature type="transmembrane region" description="Helical" evidence="2">
    <location>
        <begin position="6"/>
        <end position="26"/>
    </location>
</feature>
<dbReference type="RefSeq" id="WP_183649365.1">
    <property type="nucleotide sequence ID" value="NZ_JACIJG010000004.1"/>
</dbReference>
<protein>
    <submittedName>
        <fullName evidence="3">NADH-quinone oxidoreductase subunit E</fullName>
    </submittedName>
</protein>
<organism evidence="3 4">
    <name type="scientific">Brucella daejeonensis</name>
    <dbReference type="NCBI Taxonomy" id="659015"/>
    <lineage>
        <taxon>Bacteria</taxon>
        <taxon>Pseudomonadati</taxon>
        <taxon>Pseudomonadota</taxon>
        <taxon>Alphaproteobacteria</taxon>
        <taxon>Hyphomicrobiales</taxon>
        <taxon>Brucellaceae</taxon>
        <taxon>Brucella/Ochrobactrum group</taxon>
        <taxon>Brucella</taxon>
    </lineage>
</organism>
<keyword evidence="2" id="KW-1133">Transmembrane helix</keyword>
<proteinExistence type="predicted"/>
<keyword evidence="2" id="KW-0812">Transmembrane</keyword>
<feature type="compositionally biased region" description="Basic residues" evidence="1">
    <location>
        <begin position="202"/>
        <end position="220"/>
    </location>
</feature>